<comment type="caution">
    <text evidence="1">The sequence shown here is derived from an EMBL/GenBank/DDBJ whole genome shotgun (WGS) entry which is preliminary data.</text>
</comment>
<dbReference type="EMBL" id="JBHMDG010000030">
    <property type="protein sequence ID" value="MFB9315223.1"/>
    <property type="molecule type" value="Genomic_DNA"/>
</dbReference>
<evidence type="ECO:0000313" key="2">
    <source>
        <dbReference type="Proteomes" id="UP001589750"/>
    </source>
</evidence>
<dbReference type="Proteomes" id="UP001589750">
    <property type="component" value="Unassembled WGS sequence"/>
</dbReference>
<name>A0ABV5KGJ7_9ACTN</name>
<dbReference type="RefSeq" id="WP_140008963.1">
    <property type="nucleotide sequence ID" value="NZ_JBHMDG010000030.1"/>
</dbReference>
<sequence>MRRSTRVVLGCVIAVSLVFGGGAYALVKTGAVDAMLNECTDEATDAANELADAVRKDLPGRTSAVELTGYCDKQPWPSVTTTTSADRATVARRLRARWGCTYAPVIDPRLDNGVVAPPWDCADVGGHEATVEVDYDGTFIADLG</sequence>
<reference evidence="1 2" key="1">
    <citation type="submission" date="2024-09" db="EMBL/GenBank/DDBJ databases">
        <authorList>
            <person name="Sun Q."/>
            <person name="Mori K."/>
        </authorList>
    </citation>
    <scope>NUCLEOTIDE SEQUENCE [LARGE SCALE GENOMIC DNA]</scope>
    <source>
        <strain evidence="1 2">JCM 9626</strain>
    </source>
</reference>
<organism evidence="1 2">
    <name type="scientific">Nocardioides plantarum</name>
    <dbReference type="NCBI Taxonomy" id="29299"/>
    <lineage>
        <taxon>Bacteria</taxon>
        <taxon>Bacillati</taxon>
        <taxon>Actinomycetota</taxon>
        <taxon>Actinomycetes</taxon>
        <taxon>Propionibacteriales</taxon>
        <taxon>Nocardioidaceae</taxon>
        <taxon>Nocardioides</taxon>
    </lineage>
</organism>
<keyword evidence="2" id="KW-1185">Reference proteome</keyword>
<protein>
    <submittedName>
        <fullName evidence="1">Uncharacterized protein</fullName>
    </submittedName>
</protein>
<gene>
    <name evidence="1" type="ORF">ACFFRI_19400</name>
</gene>
<proteinExistence type="predicted"/>
<evidence type="ECO:0000313" key="1">
    <source>
        <dbReference type="EMBL" id="MFB9315223.1"/>
    </source>
</evidence>
<accession>A0ABV5KGJ7</accession>